<evidence type="ECO:0000256" key="2">
    <source>
        <dbReference type="ARBA" id="ARBA00022991"/>
    </source>
</evidence>
<dbReference type="InterPro" id="IPR038719">
    <property type="entry name" value="Phycobilisome_asu/bsu_sf"/>
</dbReference>
<evidence type="ECO:0000256" key="1">
    <source>
        <dbReference type="ARBA" id="ARBA00008182"/>
    </source>
</evidence>
<keyword evidence="5" id="KW-1185">Reference proteome</keyword>
<dbReference type="Gene3D" id="1.10.490.20">
    <property type="entry name" value="Phycocyanins"/>
    <property type="match status" value="1"/>
</dbReference>
<dbReference type="EMBL" id="JTHE03000079">
    <property type="protein sequence ID" value="MCM1983821.1"/>
    <property type="molecule type" value="Genomic_DNA"/>
</dbReference>
<gene>
    <name evidence="4" type="ORF">QQ91_0013445</name>
</gene>
<dbReference type="Proteomes" id="UP000031561">
    <property type="component" value="Unassembled WGS sequence"/>
</dbReference>
<keyword evidence="2" id="KW-0157">Chromophore</keyword>
<name>A0ABD4T5A8_9CYAN</name>
<evidence type="ECO:0000313" key="5">
    <source>
        <dbReference type="Proteomes" id="UP000031561"/>
    </source>
</evidence>
<dbReference type="Pfam" id="PF00502">
    <property type="entry name" value="Phycobilisome"/>
    <property type="match status" value="1"/>
</dbReference>
<evidence type="ECO:0000256" key="3">
    <source>
        <dbReference type="ARBA" id="ARBA00023307"/>
    </source>
</evidence>
<sequence>MHTQLEQFLYQAEDRYLSSQEINQYSDCISNLERSLTAYKRLRDQEMHIFHIIADEVQNEHPHEDSIDLGESILQWMSLLRYCSMAMLMSNIDYLDQQLNGWFKEIVQMRKVQFLDRLIFETLNEVVLEVLSKDLVPAIQPYLQRLDESLFANSSQSLLSNRLYVQ</sequence>
<dbReference type="InterPro" id="IPR012128">
    <property type="entry name" value="Phycobilisome_asu/bsu"/>
</dbReference>
<dbReference type="SUPFAM" id="SSF46458">
    <property type="entry name" value="Globin-like"/>
    <property type="match status" value="1"/>
</dbReference>
<keyword evidence="3" id="KW-0089">Bile pigment</keyword>
<proteinExistence type="inferred from homology"/>
<dbReference type="InterPro" id="IPR009050">
    <property type="entry name" value="Globin-like_sf"/>
</dbReference>
<dbReference type="AlphaFoldDB" id="A0ABD4T5A8"/>
<reference evidence="4 5" key="1">
    <citation type="journal article" date="2015" name="Genome Announc.">
        <title>Draft Genome Sequence of Filamentous Marine Cyanobacterium Lyngbya confervoides Strain BDU141951.</title>
        <authorList>
            <person name="Chandrababunaidu M.M."/>
            <person name="Sen D."/>
            <person name="Tripathy S."/>
        </authorList>
    </citation>
    <scope>NUCLEOTIDE SEQUENCE [LARGE SCALE GENOMIC DNA]</scope>
    <source>
        <strain evidence="4 5">BDU141951</strain>
    </source>
</reference>
<evidence type="ECO:0000313" key="4">
    <source>
        <dbReference type="EMBL" id="MCM1983821.1"/>
    </source>
</evidence>
<accession>A0ABD4T5A8</accession>
<organism evidence="4 5">
    <name type="scientific">Lyngbya confervoides BDU141951</name>
    <dbReference type="NCBI Taxonomy" id="1574623"/>
    <lineage>
        <taxon>Bacteria</taxon>
        <taxon>Bacillati</taxon>
        <taxon>Cyanobacteriota</taxon>
        <taxon>Cyanophyceae</taxon>
        <taxon>Oscillatoriophycideae</taxon>
        <taxon>Oscillatoriales</taxon>
        <taxon>Microcoleaceae</taxon>
        <taxon>Lyngbya</taxon>
    </lineage>
</organism>
<comment type="caution">
    <text evidence="4">The sequence shown here is derived from an EMBL/GenBank/DDBJ whole genome shotgun (WGS) entry which is preliminary data.</text>
</comment>
<dbReference type="RefSeq" id="WP_166275404.1">
    <property type="nucleotide sequence ID" value="NZ_JTHE03000079.1"/>
</dbReference>
<protein>
    <recommendedName>
        <fullName evidence="6">Phycobilisome protein</fullName>
    </recommendedName>
</protein>
<comment type="similarity">
    <text evidence="1">Belongs to the phycobiliprotein family.</text>
</comment>
<evidence type="ECO:0008006" key="6">
    <source>
        <dbReference type="Google" id="ProtNLM"/>
    </source>
</evidence>